<evidence type="ECO:0000313" key="2">
    <source>
        <dbReference type="EMBL" id="OKY77225.1"/>
    </source>
</evidence>
<dbReference type="GO" id="GO:0016020">
    <property type="term" value="C:membrane"/>
    <property type="evidence" value="ECO:0007669"/>
    <property type="project" value="InterPro"/>
</dbReference>
<protein>
    <submittedName>
        <fullName evidence="2">Protein affecting phage T7 exclusion by the F plasmid FxsA</fullName>
    </submittedName>
</protein>
<name>A0A1Q6DS72_METT1</name>
<keyword evidence="1" id="KW-0472">Membrane</keyword>
<keyword evidence="1" id="KW-1133">Transmembrane helix</keyword>
<dbReference type="NCBIfam" id="NF008528">
    <property type="entry name" value="PRK11463.1-2"/>
    <property type="match status" value="1"/>
</dbReference>
<feature type="transmembrane region" description="Helical" evidence="1">
    <location>
        <begin position="77"/>
        <end position="101"/>
    </location>
</feature>
<evidence type="ECO:0000313" key="3">
    <source>
        <dbReference type="Proteomes" id="UP000185744"/>
    </source>
</evidence>
<organism evidence="2 3">
    <name type="scientific">Methanohalarchaeum thermophilum</name>
    <dbReference type="NCBI Taxonomy" id="1903181"/>
    <lineage>
        <taxon>Archaea</taxon>
        <taxon>Methanobacteriati</taxon>
        <taxon>Methanobacteriota</taxon>
        <taxon>Methanonatronarchaeia</taxon>
        <taxon>Methanonatronarchaeales</taxon>
        <taxon>Methanonatronarchaeaceae</taxon>
        <taxon>Candidatus Methanohalarchaeum</taxon>
    </lineage>
</organism>
<keyword evidence="3" id="KW-1185">Reference proteome</keyword>
<proteinExistence type="predicted"/>
<dbReference type="EMBL" id="MSDW01000002">
    <property type="protein sequence ID" value="OKY77225.1"/>
    <property type="molecule type" value="Genomic_DNA"/>
</dbReference>
<gene>
    <name evidence="2" type="ORF">BTN85_1873</name>
</gene>
<dbReference type="InterPro" id="IPR007313">
    <property type="entry name" value="FxsA"/>
</dbReference>
<evidence type="ECO:0000256" key="1">
    <source>
        <dbReference type="SAM" id="Phobius"/>
    </source>
</evidence>
<dbReference type="AlphaFoldDB" id="A0A1Q6DS72"/>
<comment type="caution">
    <text evidence="2">The sequence shown here is derived from an EMBL/GenBank/DDBJ whole genome shotgun (WGS) entry which is preliminary data.</text>
</comment>
<dbReference type="PANTHER" id="PTHR35335">
    <property type="entry name" value="UPF0716 PROTEIN FXSA"/>
    <property type="match status" value="1"/>
</dbReference>
<dbReference type="Proteomes" id="UP000185744">
    <property type="component" value="Unassembled WGS sequence"/>
</dbReference>
<keyword evidence="1" id="KW-0812">Transmembrane</keyword>
<sequence length="131" mass="14513">MIFKLLLIFITLPLLDLLVLLKVAEIIGLLETVGVVVVTGAVGSYFAKIEGINTWNRLRARLHEGRSPSRDLIDGTLILIGAAFLISPGLITDSIGFLLILPYTRPKVRKHLANYLSEKITSRTVVYQETL</sequence>
<dbReference type="Pfam" id="PF04186">
    <property type="entry name" value="FxsA"/>
    <property type="match status" value="1"/>
</dbReference>
<accession>A0A1Q6DS72</accession>
<dbReference type="STRING" id="1903181.BTN85_1873"/>
<dbReference type="PANTHER" id="PTHR35335:SF1">
    <property type="entry name" value="UPF0716 PROTEIN FXSA"/>
    <property type="match status" value="1"/>
</dbReference>
<reference evidence="2" key="1">
    <citation type="submission" date="2016-12" db="EMBL/GenBank/DDBJ databases">
        <title>Discovery of methanogenic haloarchaea.</title>
        <authorList>
            <person name="Sorokin D.Y."/>
            <person name="Makarova K.S."/>
            <person name="Abbas B."/>
            <person name="Ferrer M."/>
            <person name="Golyshin P.N."/>
        </authorList>
    </citation>
    <scope>NUCLEOTIDE SEQUENCE [LARGE SCALE GENOMIC DNA]</scope>
    <source>
        <strain evidence="2">HMET1</strain>
    </source>
</reference>
<dbReference type="InParanoid" id="A0A1Q6DS72"/>